<comment type="caution">
    <text evidence="5">The sequence shown here is derived from an EMBL/GenBank/DDBJ whole genome shotgun (WGS) entry which is preliminary data.</text>
</comment>
<evidence type="ECO:0008006" key="7">
    <source>
        <dbReference type="Google" id="ProtNLM"/>
    </source>
</evidence>
<evidence type="ECO:0000256" key="4">
    <source>
        <dbReference type="SAM" id="SignalP"/>
    </source>
</evidence>
<dbReference type="Proteomes" id="UP001070176">
    <property type="component" value="Unassembled WGS sequence"/>
</dbReference>
<keyword evidence="4" id="KW-0732">Signal</keyword>
<feature type="signal peptide" evidence="4">
    <location>
        <begin position="1"/>
        <end position="19"/>
    </location>
</feature>
<protein>
    <recommendedName>
        <fullName evidence="7">Tetratricopeptide repeat protein</fullName>
    </recommendedName>
</protein>
<organism evidence="5 6">
    <name type="scientific">Chryseobacterium luquanense</name>
    <dbReference type="NCBI Taxonomy" id="2983766"/>
    <lineage>
        <taxon>Bacteria</taxon>
        <taxon>Pseudomonadati</taxon>
        <taxon>Bacteroidota</taxon>
        <taxon>Flavobacteriia</taxon>
        <taxon>Flavobacteriales</taxon>
        <taxon>Weeksellaceae</taxon>
        <taxon>Chryseobacterium group</taxon>
        <taxon>Chryseobacterium</taxon>
    </lineage>
</organism>
<evidence type="ECO:0000256" key="1">
    <source>
        <dbReference type="ARBA" id="ARBA00022737"/>
    </source>
</evidence>
<dbReference type="SMART" id="SM00028">
    <property type="entry name" value="TPR"/>
    <property type="match status" value="3"/>
</dbReference>
<dbReference type="RefSeq" id="WP_267282821.1">
    <property type="nucleotide sequence ID" value="NZ_JAOVZV010000022.1"/>
</dbReference>
<dbReference type="InterPro" id="IPR019734">
    <property type="entry name" value="TPR_rpt"/>
</dbReference>
<dbReference type="PANTHER" id="PTHR44858">
    <property type="entry name" value="TETRATRICOPEPTIDE REPEAT PROTEIN 6"/>
    <property type="match status" value="1"/>
</dbReference>
<keyword evidence="6" id="KW-1185">Reference proteome</keyword>
<keyword evidence="2 3" id="KW-0802">TPR repeat</keyword>
<dbReference type="SUPFAM" id="SSF48452">
    <property type="entry name" value="TPR-like"/>
    <property type="match status" value="1"/>
</dbReference>
<evidence type="ECO:0000256" key="2">
    <source>
        <dbReference type="ARBA" id="ARBA00022803"/>
    </source>
</evidence>
<evidence type="ECO:0000256" key="3">
    <source>
        <dbReference type="PROSITE-ProRule" id="PRU00339"/>
    </source>
</evidence>
<dbReference type="Gene3D" id="1.25.40.10">
    <property type="entry name" value="Tetratricopeptide repeat domain"/>
    <property type="match status" value="2"/>
</dbReference>
<reference evidence="5" key="1">
    <citation type="submission" date="2022-10" db="EMBL/GenBank/DDBJ databases">
        <title>Chryseobacterium sp. nov., a novel bacterial species.</title>
        <authorList>
            <person name="Cao Y."/>
        </authorList>
    </citation>
    <scope>NUCLEOTIDE SEQUENCE</scope>
    <source>
        <strain evidence="5">KC 927</strain>
    </source>
</reference>
<feature type="chain" id="PRO_5047333569" description="Tetratricopeptide repeat protein" evidence="4">
    <location>
        <begin position="20"/>
        <end position="353"/>
    </location>
</feature>
<evidence type="ECO:0000313" key="6">
    <source>
        <dbReference type="Proteomes" id="UP001070176"/>
    </source>
</evidence>
<keyword evidence="1" id="KW-0677">Repeat</keyword>
<evidence type="ECO:0000313" key="5">
    <source>
        <dbReference type="EMBL" id="MCX8534375.1"/>
    </source>
</evidence>
<dbReference type="EMBL" id="JAOVZV010000022">
    <property type="protein sequence ID" value="MCX8534375.1"/>
    <property type="molecule type" value="Genomic_DNA"/>
</dbReference>
<dbReference type="Pfam" id="PF13181">
    <property type="entry name" value="TPR_8"/>
    <property type="match status" value="1"/>
</dbReference>
<name>A0ABT3Y879_9FLAO</name>
<sequence length="353" mass="41549">MKNYYSVLLFLLLSLNFHAQKKTFKCEKVYNAVKLIDAEKYNEAITILRECEKIDPQDYTYPYEIALAYTYNKEYDKAVSELKKIKNYSDVKADYYQLLGNNFDYQGKPELAIATYNEGLKKFPNSGKLYLEKGVVYELEEKYNEAINSYETGILIDPSYSSNYYRAAKLYLRSDNKLSGFIFGEIFVNLERTTKRTKEMSKLLYDGYKEAIIFKDDNNLSISICKNILIDVSKLDKNKLPLCSMFEANLLLSTTGQKEFSLNSFAKIRSGFLKMYLEIMKKEYQIVLFDYFKKMDDNKVFDAYNHYIFQMGDESAFTEWMQKNEAEYQKFVTWYTQDENLLAIDKSNVYVSN</sequence>
<dbReference type="InterPro" id="IPR011990">
    <property type="entry name" value="TPR-like_helical_dom_sf"/>
</dbReference>
<dbReference type="InterPro" id="IPR050498">
    <property type="entry name" value="Ycf3"/>
</dbReference>
<proteinExistence type="predicted"/>
<gene>
    <name evidence="5" type="ORF">OEA66_18675</name>
</gene>
<feature type="repeat" description="TPR" evidence="3">
    <location>
        <begin position="127"/>
        <end position="160"/>
    </location>
</feature>
<dbReference type="PROSITE" id="PS50005">
    <property type="entry name" value="TPR"/>
    <property type="match status" value="1"/>
</dbReference>
<accession>A0ABT3Y879</accession>
<dbReference type="PANTHER" id="PTHR44858:SF1">
    <property type="entry name" value="UDP-N-ACETYLGLUCOSAMINE--PEPTIDE N-ACETYLGLUCOSAMINYLTRANSFERASE SPINDLY-RELATED"/>
    <property type="match status" value="1"/>
</dbReference>